<dbReference type="Gene3D" id="3.40.1160.10">
    <property type="entry name" value="Acetylglutamate kinase-like"/>
    <property type="match status" value="1"/>
</dbReference>
<protein>
    <submittedName>
        <fullName evidence="1">Uncharacterized protein</fullName>
    </submittedName>
</protein>
<organism evidence="1 2">
    <name type="scientific">Austropuccinia psidii MF-1</name>
    <dbReference type="NCBI Taxonomy" id="1389203"/>
    <lineage>
        <taxon>Eukaryota</taxon>
        <taxon>Fungi</taxon>
        <taxon>Dikarya</taxon>
        <taxon>Basidiomycota</taxon>
        <taxon>Pucciniomycotina</taxon>
        <taxon>Pucciniomycetes</taxon>
        <taxon>Pucciniales</taxon>
        <taxon>Sphaerophragmiaceae</taxon>
        <taxon>Austropuccinia</taxon>
    </lineage>
</organism>
<keyword evidence="2" id="KW-1185">Reference proteome</keyword>
<evidence type="ECO:0000313" key="2">
    <source>
        <dbReference type="Proteomes" id="UP000765509"/>
    </source>
</evidence>
<gene>
    <name evidence="1" type="ORF">O181_002076</name>
</gene>
<dbReference type="AlphaFoldDB" id="A0A9Q3BBB3"/>
<reference evidence="1" key="1">
    <citation type="submission" date="2021-03" db="EMBL/GenBank/DDBJ databases">
        <title>Draft genome sequence of rust myrtle Austropuccinia psidii MF-1, a brazilian biotype.</title>
        <authorList>
            <person name="Quecine M.C."/>
            <person name="Pachon D.M.R."/>
            <person name="Bonatelli M.L."/>
            <person name="Correr F.H."/>
            <person name="Franceschini L.M."/>
            <person name="Leite T.F."/>
            <person name="Margarido G.R.A."/>
            <person name="Almeida C.A."/>
            <person name="Ferrarezi J.A."/>
            <person name="Labate C.A."/>
        </authorList>
    </citation>
    <scope>NUCLEOTIDE SEQUENCE</scope>
    <source>
        <strain evidence="1">MF-1</strain>
    </source>
</reference>
<comment type="caution">
    <text evidence="1">The sequence shown here is derived from an EMBL/GenBank/DDBJ whole genome shotgun (WGS) entry which is preliminary data.</text>
</comment>
<sequence length="99" mass="10510">MGEMVTKLIAAKLDTVSGVSKVICNATEPQAITSIITDIGTLSSSTASSTHPSVAFLRPSQPNPSPLACETNPLYTVFLPQHTPLTSRTWLGDDQQRGI</sequence>
<name>A0A9Q3BBB3_9BASI</name>
<dbReference type="Proteomes" id="UP000765509">
    <property type="component" value="Unassembled WGS sequence"/>
</dbReference>
<dbReference type="InterPro" id="IPR036393">
    <property type="entry name" value="AceGlu_kinase-like_sf"/>
</dbReference>
<accession>A0A9Q3BBB3</accession>
<dbReference type="OrthoDB" id="409889at2759"/>
<dbReference type="EMBL" id="AVOT02000337">
    <property type="protein sequence ID" value="MBW0462361.1"/>
    <property type="molecule type" value="Genomic_DNA"/>
</dbReference>
<evidence type="ECO:0000313" key="1">
    <source>
        <dbReference type="EMBL" id="MBW0462361.1"/>
    </source>
</evidence>
<proteinExistence type="predicted"/>